<organism evidence="1 2">
    <name type="scientific">Oxynema aestuarii AP17</name>
    <dbReference type="NCBI Taxonomy" id="2064643"/>
    <lineage>
        <taxon>Bacteria</taxon>
        <taxon>Bacillati</taxon>
        <taxon>Cyanobacteriota</taxon>
        <taxon>Cyanophyceae</taxon>
        <taxon>Oscillatoriophycideae</taxon>
        <taxon>Oscillatoriales</taxon>
        <taxon>Oscillatoriaceae</taxon>
        <taxon>Oxynema</taxon>
        <taxon>Oxynema aestuarii</taxon>
    </lineage>
</organism>
<sequence>MFDSASTGFEIDGDRRFRPIQIAIKTGIINEKTTFKKANDLGELEKVDIVWIDNFTKARENQGDAIARWNRARVAAIFSNPIAIENNGDGAIVYGGLHGDGTPFTQPRLNDNSYWSHLQLQSYLEQQIDLTPIAVAPGIFISFCDSFDAERFRLQQLRASVNVPVLSAQWSAEDRVILDPLISFFGDRGRLPFLGELSAEASICDRFGNLDLAYEAIARTGDRPRWDNLAYQRRQDLLIYLCCRHSLEKLGQKIYDFPPEIENDLKAFFGTVEKAENFAKGLGDRATSDGVLLNYCEQSRFGKKLPGAFYIHHSAIDRLDPILRVYEAIARVEFGAIDGATLVKFNLDKPKISYLFYPDFDREEHPILRASLQLDCRDRRLSYRDYTKVDNPPILHRKETFVTPDYPNYERFAHLTRQEERWGLLDKGRAIGTIEGWQKCLSDRRVEICNYEVVPLRDLETGAIALPKIERHRAAIARSDLSRPVRLALEAELFEEGTTFFDYGCGYGGDVTRIGDRGYSSAGWDPYYFPDNPISPADIVNLGYVINVIEAIDERRDALRHAWELTRGLLIVAAQVSVYDRQYSLVAYGDGIITKRNTFQKYYEQEELKTYIEQTLEIEAIPVGLGIYFAFRDRDRAESFKASRFRSRTNTPRVRIPSKRFEDYEDLLTPLMKFVSDRGRLPVKGELTQEAAILAEFRNYRRAFEVVVQATDREEWDAIQETRRHDLLIYLAPQLANLPKFSQFSNQTRNDIKGLFGSYRQACAIAHLLTFSLRDIGLIADCCRESDLGLKLPDALCVHSSALHHLDPLLRLYEAVVSRIIGSMDGATLIKFHLKTHKISYLFYPDFDRDPHPALQTSMQIDLRDLRVIYRDYDTEDNPPILHRKDACVTPEYPNYEKFAKLTQQEESWGLLDDFKAIRTRRDWQRHLVEHCAELRGNRLYWRKDADPYRLKLMQSLRRSRFKRKD</sequence>
<dbReference type="InterPro" id="IPR024019">
    <property type="entry name" value="CHP04096"/>
</dbReference>
<protein>
    <submittedName>
        <fullName evidence="1">DNA phosphorothioation-associated putative methyltransferase</fullName>
    </submittedName>
</protein>
<dbReference type="GO" id="GO:0008168">
    <property type="term" value="F:methyltransferase activity"/>
    <property type="evidence" value="ECO:0007669"/>
    <property type="project" value="UniProtKB-KW"/>
</dbReference>
<dbReference type="RefSeq" id="WP_168568301.1">
    <property type="nucleotide sequence ID" value="NZ_CP051167.1"/>
</dbReference>
<dbReference type="Proteomes" id="UP000500857">
    <property type="component" value="Chromosome"/>
</dbReference>
<keyword evidence="1" id="KW-0808">Transferase</keyword>
<accession>A0A6H1TU62</accession>
<dbReference type="AlphaFoldDB" id="A0A6H1TU62"/>
<dbReference type="GO" id="GO:0032259">
    <property type="term" value="P:methylation"/>
    <property type="evidence" value="ECO:0007669"/>
    <property type="project" value="UniProtKB-KW"/>
</dbReference>
<dbReference type="NCBIfam" id="TIGR04096">
    <property type="entry name" value="dnd_rel_methyl"/>
    <property type="match status" value="2"/>
</dbReference>
<evidence type="ECO:0000313" key="1">
    <source>
        <dbReference type="EMBL" id="QIZ70144.1"/>
    </source>
</evidence>
<keyword evidence="1" id="KW-0489">Methyltransferase</keyword>
<dbReference type="KEGG" id="oxy:HCG48_05810"/>
<keyword evidence="2" id="KW-1185">Reference proteome</keyword>
<evidence type="ECO:0000313" key="2">
    <source>
        <dbReference type="Proteomes" id="UP000500857"/>
    </source>
</evidence>
<reference evidence="1 2" key="1">
    <citation type="submission" date="2020-04" db="EMBL/GenBank/DDBJ databases">
        <authorList>
            <person name="Basu S."/>
            <person name="Maruthanayagam V."/>
            <person name="Chakraborty S."/>
            <person name="Pramanik A."/>
            <person name="Mukherjee J."/>
            <person name="Brink B."/>
        </authorList>
    </citation>
    <scope>NUCLEOTIDE SEQUENCE [LARGE SCALE GENOMIC DNA]</scope>
    <source>
        <strain evidence="1 2">AP17</strain>
    </source>
</reference>
<name>A0A6H1TU62_9CYAN</name>
<dbReference type="EMBL" id="CP051167">
    <property type="protein sequence ID" value="QIZ70144.1"/>
    <property type="molecule type" value="Genomic_DNA"/>
</dbReference>
<proteinExistence type="predicted"/>
<gene>
    <name evidence="1" type="ORF">HCG48_05810</name>
</gene>